<evidence type="ECO:0000313" key="1">
    <source>
        <dbReference type="Proteomes" id="UP000000437"/>
    </source>
</evidence>
<gene>
    <name evidence="2" type="primary">LOC137488975</name>
</gene>
<accession>A0AC58IHJ3</accession>
<evidence type="ECO:0000313" key="2">
    <source>
        <dbReference type="RefSeq" id="XP_073793718.1"/>
    </source>
</evidence>
<reference evidence="2" key="1">
    <citation type="submission" date="2025-08" db="UniProtKB">
        <authorList>
            <consortium name="RefSeq"/>
        </authorList>
    </citation>
    <scope>IDENTIFICATION</scope>
    <source>
        <strain evidence="2">Tuebingen</strain>
        <tissue evidence="2">Fibroblasts and whole tissue</tissue>
    </source>
</reference>
<proteinExistence type="predicted"/>
<name>A0AC58IHJ3_DANRE</name>
<dbReference type="Proteomes" id="UP000000437">
    <property type="component" value="Chromosome 22"/>
</dbReference>
<keyword evidence="1" id="KW-1185">Reference proteome</keyword>
<sequence>MSVQKHKSAETGRRLHLRWRPACAHLLCLVCRMKRDLKKLLLFSFMLILVHNVDSLNGTLGENITVRFTFQGCDINSGSSKLILHKNGHKKETCKQTEPFCSTNFVFGDVENSTVTLHIMNLTMEHGGEYHVAMRTTNCNAEKPLIESNKVYIMVTLPGTTTETVPTSVHESTLTSQKPETLQQKSFIVFFTASVIIIISLFVGILCWFYRSYPRKQDAENPAVQNNRAKQQGQCGRSSPVVVSCVEYGELDFQSRPQRDDRGKAAESTSNEQDGVEYAAIIFPQQKQTPCGRIRNKQQVPAVKA</sequence>
<protein>
    <submittedName>
        <fullName evidence="2">Uncharacterized protein</fullName>
    </submittedName>
</protein>
<organism evidence="1 2">
    <name type="scientific">Danio rerio</name>
    <name type="common">Zebrafish</name>
    <name type="synonym">Brachydanio rerio</name>
    <dbReference type="NCBI Taxonomy" id="7955"/>
    <lineage>
        <taxon>Eukaryota</taxon>
        <taxon>Metazoa</taxon>
        <taxon>Chordata</taxon>
        <taxon>Craniata</taxon>
        <taxon>Vertebrata</taxon>
        <taxon>Euteleostomi</taxon>
        <taxon>Actinopterygii</taxon>
        <taxon>Neopterygii</taxon>
        <taxon>Teleostei</taxon>
        <taxon>Ostariophysi</taxon>
        <taxon>Cypriniformes</taxon>
        <taxon>Danionidae</taxon>
        <taxon>Danioninae</taxon>
        <taxon>Danio</taxon>
    </lineage>
</organism>
<dbReference type="RefSeq" id="XP_073793718.1">
    <property type="nucleotide sequence ID" value="XM_073937617.1"/>
</dbReference>